<dbReference type="Gene3D" id="1.10.1220.10">
    <property type="entry name" value="Met repressor-like"/>
    <property type="match status" value="1"/>
</dbReference>
<gene>
    <name evidence="3" type="ORF">J1777_08275</name>
</gene>
<evidence type="ECO:0000313" key="3">
    <source>
        <dbReference type="EMBL" id="MBO1249814.1"/>
    </source>
</evidence>
<dbReference type="PANTHER" id="PTHR38781">
    <property type="entry name" value="ANTITOXIN DINJ-RELATED"/>
    <property type="match status" value="1"/>
</dbReference>
<dbReference type="Proteomes" id="UP000664731">
    <property type="component" value="Unassembled WGS sequence"/>
</dbReference>
<evidence type="ECO:0000256" key="1">
    <source>
        <dbReference type="ARBA" id="ARBA00010562"/>
    </source>
</evidence>
<evidence type="ECO:0000256" key="2">
    <source>
        <dbReference type="ARBA" id="ARBA00022649"/>
    </source>
</evidence>
<dbReference type="Pfam" id="PF04221">
    <property type="entry name" value="RelB"/>
    <property type="match status" value="1"/>
</dbReference>
<protein>
    <submittedName>
        <fullName evidence="3">Type II toxin-antitoxin system RelB/DinJ family antitoxin</fullName>
    </submittedName>
</protein>
<dbReference type="RefSeq" id="WP_207575279.1">
    <property type="nucleotide sequence ID" value="NZ_JAFNME010000015.1"/>
</dbReference>
<dbReference type="PANTHER" id="PTHR38781:SF1">
    <property type="entry name" value="ANTITOXIN DINJ-RELATED"/>
    <property type="match status" value="1"/>
</dbReference>
<evidence type="ECO:0000313" key="4">
    <source>
        <dbReference type="Proteomes" id="UP000664731"/>
    </source>
</evidence>
<dbReference type="AlphaFoldDB" id="A0A939KDX7"/>
<comment type="caution">
    <text evidence="3">The sequence shown here is derived from an EMBL/GenBank/DDBJ whole genome shotgun (WGS) entry which is preliminary data.</text>
</comment>
<dbReference type="GO" id="GO:0006355">
    <property type="term" value="P:regulation of DNA-templated transcription"/>
    <property type="evidence" value="ECO:0007669"/>
    <property type="project" value="InterPro"/>
</dbReference>
<reference evidence="3" key="1">
    <citation type="submission" date="2021-03" db="EMBL/GenBank/DDBJ databases">
        <title>Comamonas denitrificans.</title>
        <authorList>
            <person name="Finster K."/>
        </authorList>
    </citation>
    <scope>NUCLEOTIDE SEQUENCE</scope>
    <source>
        <strain evidence="3">MM2021_4</strain>
    </source>
</reference>
<name>A0A939KDX7_9BURK</name>
<dbReference type="InterPro" id="IPR013321">
    <property type="entry name" value="Arc_rbn_hlx_hlx"/>
</dbReference>
<accession>A0A939KDX7</accession>
<keyword evidence="4" id="KW-1185">Reference proteome</keyword>
<keyword evidence="2" id="KW-1277">Toxin-antitoxin system</keyword>
<dbReference type="NCBIfam" id="TIGR02384">
    <property type="entry name" value="RelB_DinJ"/>
    <property type="match status" value="1"/>
</dbReference>
<comment type="similarity">
    <text evidence="1">Belongs to the RelB/DinJ antitoxin family.</text>
</comment>
<dbReference type="GO" id="GO:0006351">
    <property type="term" value="P:DNA-templated transcription"/>
    <property type="evidence" value="ECO:0007669"/>
    <property type="project" value="TreeGrafter"/>
</dbReference>
<proteinExistence type="inferred from homology"/>
<organism evidence="3 4">
    <name type="scientific">Comamonas denitrificans</name>
    <dbReference type="NCBI Taxonomy" id="117506"/>
    <lineage>
        <taxon>Bacteria</taxon>
        <taxon>Pseudomonadati</taxon>
        <taxon>Pseudomonadota</taxon>
        <taxon>Betaproteobacteria</taxon>
        <taxon>Burkholderiales</taxon>
        <taxon>Comamonadaceae</taxon>
        <taxon>Comamonas</taxon>
    </lineage>
</organism>
<dbReference type="EMBL" id="JAFNME010000015">
    <property type="protein sequence ID" value="MBO1249814.1"/>
    <property type="molecule type" value="Genomic_DNA"/>
</dbReference>
<sequence length="102" mass="11184">MSVIRTTVDENLFLAASDILATLGLDMNSAVRMFLQGVVLHNGIPFDLRLTEAQAQALRQRKQTNRQATLEARDIARTGGPSHASVQAMLAAMEHETHQDEA</sequence>
<dbReference type="InterPro" id="IPR007337">
    <property type="entry name" value="RelB/DinJ"/>
</dbReference>